<feature type="domain" description="Trigger factor C-terminal" evidence="12">
    <location>
        <begin position="260"/>
        <end position="413"/>
    </location>
</feature>
<dbReference type="GO" id="GO:0051083">
    <property type="term" value="P:'de novo' cotranslational protein folding"/>
    <property type="evidence" value="ECO:0007669"/>
    <property type="project" value="TreeGrafter"/>
</dbReference>
<keyword evidence="7 9" id="KW-0413">Isomerase</keyword>
<dbReference type="InterPro" id="IPR037041">
    <property type="entry name" value="Trigger_fac_C_sf"/>
</dbReference>
<dbReference type="InterPro" id="IPR008881">
    <property type="entry name" value="Trigger_fac_ribosome-bd_bac"/>
</dbReference>
<comment type="subcellular location">
    <subcellularLocation>
        <location evidence="9">Cytoplasm</location>
    </subcellularLocation>
    <text evidence="9">About half TF is bound to the ribosome near the polypeptide exit tunnel while the other half is free in the cytoplasm.</text>
</comment>
<dbReference type="PANTHER" id="PTHR30560">
    <property type="entry name" value="TRIGGER FACTOR CHAPERONE AND PEPTIDYL-PROLYL CIS/TRANS ISOMERASE"/>
    <property type="match status" value="1"/>
</dbReference>
<protein>
    <recommendedName>
        <fullName evidence="4 9">Trigger factor</fullName>
        <shortName evidence="9">TF</shortName>
        <ecNumber evidence="3 9">5.2.1.8</ecNumber>
    </recommendedName>
    <alternativeName>
        <fullName evidence="8 9">PPIase</fullName>
    </alternativeName>
</protein>
<evidence type="ECO:0000256" key="5">
    <source>
        <dbReference type="ARBA" id="ARBA00023110"/>
    </source>
</evidence>
<evidence type="ECO:0000256" key="8">
    <source>
        <dbReference type="ARBA" id="ARBA00029986"/>
    </source>
</evidence>
<keyword evidence="9" id="KW-0132">Cell division</keyword>
<evidence type="ECO:0000256" key="2">
    <source>
        <dbReference type="ARBA" id="ARBA00005464"/>
    </source>
</evidence>
<dbReference type="EC" id="5.2.1.8" evidence="3 9"/>
<evidence type="ECO:0000259" key="12">
    <source>
        <dbReference type="Pfam" id="PF05698"/>
    </source>
</evidence>
<dbReference type="InterPro" id="IPR005215">
    <property type="entry name" value="Trig_fac"/>
</dbReference>
<evidence type="ECO:0000256" key="7">
    <source>
        <dbReference type="ARBA" id="ARBA00023235"/>
    </source>
</evidence>
<evidence type="ECO:0000313" key="13">
    <source>
        <dbReference type="EMBL" id="OGF59367.1"/>
    </source>
</evidence>
<evidence type="ECO:0000256" key="6">
    <source>
        <dbReference type="ARBA" id="ARBA00023186"/>
    </source>
</evidence>
<feature type="coiled-coil region" evidence="10">
    <location>
        <begin position="120"/>
        <end position="147"/>
    </location>
</feature>
<dbReference type="NCBIfam" id="TIGR00115">
    <property type="entry name" value="tig"/>
    <property type="match status" value="1"/>
</dbReference>
<evidence type="ECO:0000256" key="10">
    <source>
        <dbReference type="SAM" id="Coils"/>
    </source>
</evidence>
<keyword evidence="9" id="KW-0131">Cell cycle</keyword>
<evidence type="ECO:0000256" key="3">
    <source>
        <dbReference type="ARBA" id="ARBA00013194"/>
    </source>
</evidence>
<dbReference type="PIRSF" id="PIRSF003095">
    <property type="entry name" value="Trigger_factor"/>
    <property type="match status" value="1"/>
</dbReference>
<evidence type="ECO:0000313" key="14">
    <source>
        <dbReference type="Proteomes" id="UP000178943"/>
    </source>
</evidence>
<dbReference type="GO" id="GO:0044183">
    <property type="term" value="F:protein folding chaperone"/>
    <property type="evidence" value="ECO:0007669"/>
    <property type="project" value="TreeGrafter"/>
</dbReference>
<evidence type="ECO:0000256" key="1">
    <source>
        <dbReference type="ARBA" id="ARBA00000971"/>
    </source>
</evidence>
<dbReference type="GO" id="GO:0051301">
    <property type="term" value="P:cell division"/>
    <property type="evidence" value="ECO:0007669"/>
    <property type="project" value="UniProtKB-KW"/>
</dbReference>
<gene>
    <name evidence="9" type="primary">tig</name>
    <name evidence="13" type="ORF">A2Y62_00025</name>
</gene>
<keyword evidence="6 9" id="KW-0143">Chaperone</keyword>
<dbReference type="Pfam" id="PF05697">
    <property type="entry name" value="Trigger_N"/>
    <property type="match status" value="1"/>
</dbReference>
<dbReference type="GO" id="GO:0015031">
    <property type="term" value="P:protein transport"/>
    <property type="evidence" value="ECO:0007669"/>
    <property type="project" value="UniProtKB-UniRule"/>
</dbReference>
<keyword evidence="10" id="KW-0175">Coiled coil</keyword>
<name>A0A1F5V7G2_9BACT</name>
<dbReference type="InterPro" id="IPR008880">
    <property type="entry name" value="Trigger_fac_C"/>
</dbReference>
<dbReference type="GO" id="GO:0003755">
    <property type="term" value="F:peptidyl-prolyl cis-trans isomerase activity"/>
    <property type="evidence" value="ECO:0007669"/>
    <property type="project" value="UniProtKB-UniRule"/>
</dbReference>
<sequence length="419" mass="48244">MNIETKKIEGCKRIIFVEVDWHEIDSKATQIANTFKRAVRLDGFRPGKAPINYIKRLFAKDIKQEILSDVVPKAIDDYVEKEKVKLATKPEVMDIIYAEQCPLTFTVELEVLPAIELKNYMNIEVRIEALKAEDREIEERIYAMQRKDALLLPVSDRPVKENDYVVVTLLFPGELLKDGNSADVDAAFIVGAPEVSSQLNATIIGMKLHEQKEFEADLLTDRENARKLQLMVKLKEIKEIQLTPMDELIKSSSANKNEKDFRKHIKEEIIKEKKETETELLKDKIMEMLIEIHDFDVPPSLVKGQTNYLAKRWSESKHVQGTALPTFLLNTNEVGLQFKEEALRDIKGMFILEAIAAEEKIALDEHQIEERLAQIAKETGMNPIALKSKLEANDEYDYLINSWRRELTLDFLLQHAKII</sequence>
<dbReference type="InterPro" id="IPR027304">
    <property type="entry name" value="Trigger_fact/SurA_dom_sf"/>
</dbReference>
<dbReference type="SUPFAM" id="SSF102735">
    <property type="entry name" value="Trigger factor ribosome-binding domain"/>
    <property type="match status" value="1"/>
</dbReference>
<dbReference type="HAMAP" id="MF_00303">
    <property type="entry name" value="Trigger_factor_Tig"/>
    <property type="match status" value="1"/>
</dbReference>
<dbReference type="Proteomes" id="UP000178943">
    <property type="component" value="Unassembled WGS sequence"/>
</dbReference>
<keyword evidence="9" id="KW-0963">Cytoplasm</keyword>
<accession>A0A1F5V7G2</accession>
<dbReference type="GO" id="GO:0043022">
    <property type="term" value="F:ribosome binding"/>
    <property type="evidence" value="ECO:0007669"/>
    <property type="project" value="TreeGrafter"/>
</dbReference>
<dbReference type="GO" id="GO:0043335">
    <property type="term" value="P:protein unfolding"/>
    <property type="evidence" value="ECO:0007669"/>
    <property type="project" value="TreeGrafter"/>
</dbReference>
<dbReference type="AlphaFoldDB" id="A0A1F5V7G2"/>
<evidence type="ECO:0000256" key="9">
    <source>
        <dbReference type="HAMAP-Rule" id="MF_00303"/>
    </source>
</evidence>
<dbReference type="SUPFAM" id="SSF109998">
    <property type="entry name" value="Triger factor/SurA peptide-binding domain-like"/>
    <property type="match status" value="1"/>
</dbReference>
<evidence type="ECO:0000256" key="4">
    <source>
        <dbReference type="ARBA" id="ARBA00016902"/>
    </source>
</evidence>
<proteinExistence type="inferred from homology"/>
<comment type="catalytic activity">
    <reaction evidence="1 9">
        <text>[protein]-peptidylproline (omega=180) = [protein]-peptidylproline (omega=0)</text>
        <dbReference type="Rhea" id="RHEA:16237"/>
        <dbReference type="Rhea" id="RHEA-COMP:10747"/>
        <dbReference type="Rhea" id="RHEA-COMP:10748"/>
        <dbReference type="ChEBI" id="CHEBI:83833"/>
        <dbReference type="ChEBI" id="CHEBI:83834"/>
        <dbReference type="EC" id="5.2.1.8"/>
    </reaction>
</comment>
<dbReference type="Gene3D" id="3.30.70.1050">
    <property type="entry name" value="Trigger factor ribosome-binding domain"/>
    <property type="match status" value="1"/>
</dbReference>
<dbReference type="GO" id="GO:0005737">
    <property type="term" value="C:cytoplasm"/>
    <property type="evidence" value="ECO:0007669"/>
    <property type="project" value="UniProtKB-SubCell"/>
</dbReference>
<dbReference type="STRING" id="1817863.A2Y62_00025"/>
<dbReference type="InterPro" id="IPR046357">
    <property type="entry name" value="PPIase_dom_sf"/>
</dbReference>
<dbReference type="Pfam" id="PF05698">
    <property type="entry name" value="Trigger_C"/>
    <property type="match status" value="1"/>
</dbReference>
<evidence type="ECO:0000259" key="11">
    <source>
        <dbReference type="Pfam" id="PF05697"/>
    </source>
</evidence>
<comment type="domain">
    <text evidence="9">Consists of 3 domains; the N-terminus binds the ribosome, the middle domain has PPIase activity, while the C-terminus has intrinsic chaperone activity on its own.</text>
</comment>
<dbReference type="Gene3D" id="1.10.3120.10">
    <property type="entry name" value="Trigger factor, C-terminal domain"/>
    <property type="match status" value="1"/>
</dbReference>
<organism evidence="13 14">
    <name type="scientific">Candidatus Fischerbacteria bacterium RBG_13_37_8</name>
    <dbReference type="NCBI Taxonomy" id="1817863"/>
    <lineage>
        <taxon>Bacteria</taxon>
        <taxon>Candidatus Fischeribacteriota</taxon>
    </lineage>
</organism>
<dbReference type="PANTHER" id="PTHR30560:SF3">
    <property type="entry name" value="TRIGGER FACTOR-LIKE PROTEIN TIG, CHLOROPLASTIC"/>
    <property type="match status" value="1"/>
</dbReference>
<dbReference type="Gene3D" id="3.10.50.40">
    <property type="match status" value="1"/>
</dbReference>
<comment type="caution">
    <text evidence="13">The sequence shown here is derived from an EMBL/GenBank/DDBJ whole genome shotgun (WGS) entry which is preliminary data.</text>
</comment>
<feature type="domain" description="Trigger factor ribosome-binding bacterial" evidence="11">
    <location>
        <begin position="1"/>
        <end position="142"/>
    </location>
</feature>
<comment type="function">
    <text evidence="9">Involved in protein export. Acts as a chaperone by maintaining the newly synthesized protein in an open conformation. Functions as a peptidyl-prolyl cis-trans isomerase.</text>
</comment>
<dbReference type="InterPro" id="IPR036611">
    <property type="entry name" value="Trigger_fac_ribosome-bd_sf"/>
</dbReference>
<keyword evidence="5 9" id="KW-0697">Rotamase</keyword>
<comment type="similarity">
    <text evidence="2 9">Belongs to the FKBP-type PPIase family. Tig subfamily.</text>
</comment>
<reference evidence="13 14" key="1">
    <citation type="journal article" date="2016" name="Nat. Commun.">
        <title>Thousands of microbial genomes shed light on interconnected biogeochemical processes in an aquifer system.</title>
        <authorList>
            <person name="Anantharaman K."/>
            <person name="Brown C.T."/>
            <person name="Hug L.A."/>
            <person name="Sharon I."/>
            <person name="Castelle C.J."/>
            <person name="Probst A.J."/>
            <person name="Thomas B.C."/>
            <person name="Singh A."/>
            <person name="Wilkins M.J."/>
            <person name="Karaoz U."/>
            <person name="Brodie E.L."/>
            <person name="Williams K.H."/>
            <person name="Hubbard S.S."/>
            <person name="Banfield J.F."/>
        </authorList>
    </citation>
    <scope>NUCLEOTIDE SEQUENCE [LARGE SCALE GENOMIC DNA]</scope>
</reference>
<dbReference type="EMBL" id="MFGW01000216">
    <property type="protein sequence ID" value="OGF59367.1"/>
    <property type="molecule type" value="Genomic_DNA"/>
</dbReference>